<organism evidence="1 2">
    <name type="scientific">Auraticoccus monumenti</name>
    <dbReference type="NCBI Taxonomy" id="675864"/>
    <lineage>
        <taxon>Bacteria</taxon>
        <taxon>Bacillati</taxon>
        <taxon>Actinomycetota</taxon>
        <taxon>Actinomycetes</taxon>
        <taxon>Propionibacteriales</taxon>
        <taxon>Propionibacteriaceae</taxon>
        <taxon>Auraticoccus</taxon>
    </lineage>
</organism>
<dbReference type="Gene3D" id="3.30.110.170">
    <property type="entry name" value="Protein of unknown function (DUF541), domain 1"/>
    <property type="match status" value="1"/>
</dbReference>
<reference evidence="1 2" key="1">
    <citation type="submission" date="2016-10" db="EMBL/GenBank/DDBJ databases">
        <authorList>
            <person name="de Groot N.N."/>
        </authorList>
    </citation>
    <scope>NUCLEOTIDE SEQUENCE [LARGE SCALE GENOMIC DNA]</scope>
    <source>
        <strain evidence="1 2">MON 2.2</strain>
    </source>
</reference>
<dbReference type="OrthoDB" id="3724496at2"/>
<protein>
    <recommendedName>
        <fullName evidence="3">SIMPL domain-containing protein</fullName>
    </recommendedName>
</protein>
<keyword evidence="2" id="KW-1185">Reference proteome</keyword>
<dbReference type="Gene3D" id="3.30.70.2970">
    <property type="entry name" value="Protein of unknown function (DUF541), domain 2"/>
    <property type="match status" value="1"/>
</dbReference>
<sequence length="222" mass="23767">MSQVEITVRGQHSAFQAPERGTAHLTVALEGPQEAAVHAGVSEALRAVTQRVQPLHHPDQGPVTWWSTDQLRTWARRPFHKDGKQLPLVFHASADVRAKFADFAVLSRWLGEVLTITGVRVDRIEWALTEARKLELTRRVRAQAVREAQAKAQAYADALSLGAVTAVALADAGMLGEGLSPQTGQQAVAFARGAVAGGGAEVAFVPQDIEVSAAVDARFLVG</sequence>
<name>A0A1G6TMH7_9ACTN</name>
<dbReference type="AlphaFoldDB" id="A0A1G6TMH7"/>
<dbReference type="Pfam" id="PF04402">
    <property type="entry name" value="SIMPL"/>
    <property type="match status" value="1"/>
</dbReference>
<evidence type="ECO:0000313" key="2">
    <source>
        <dbReference type="Proteomes" id="UP000198546"/>
    </source>
</evidence>
<dbReference type="STRING" id="675864.SAMN04489747_0646"/>
<dbReference type="EMBL" id="LT629688">
    <property type="protein sequence ID" value="SDD29706.1"/>
    <property type="molecule type" value="Genomic_DNA"/>
</dbReference>
<gene>
    <name evidence="1" type="ORF">SAMN04489747_0646</name>
</gene>
<dbReference type="InterPro" id="IPR007497">
    <property type="entry name" value="SIMPL/DUF541"/>
</dbReference>
<evidence type="ECO:0008006" key="3">
    <source>
        <dbReference type="Google" id="ProtNLM"/>
    </source>
</evidence>
<proteinExistence type="predicted"/>
<dbReference type="Proteomes" id="UP000198546">
    <property type="component" value="Chromosome i"/>
</dbReference>
<dbReference type="RefSeq" id="WP_090590579.1">
    <property type="nucleotide sequence ID" value="NZ_LT629688.1"/>
</dbReference>
<accession>A0A1G6TMH7</accession>
<evidence type="ECO:0000313" key="1">
    <source>
        <dbReference type="EMBL" id="SDD29706.1"/>
    </source>
</evidence>